<dbReference type="RefSeq" id="WP_008684197.1">
    <property type="nucleotide sequence ID" value="NZ_CP014229.1"/>
</dbReference>
<proteinExistence type="predicted"/>
<dbReference type="Proteomes" id="UP000069241">
    <property type="component" value="Chromosome"/>
</dbReference>
<organism evidence="1 2">
    <name type="scientific">Desulfovibrio fairfieldensis</name>
    <dbReference type="NCBI Taxonomy" id="44742"/>
    <lineage>
        <taxon>Bacteria</taxon>
        <taxon>Pseudomonadati</taxon>
        <taxon>Thermodesulfobacteriota</taxon>
        <taxon>Desulfovibrionia</taxon>
        <taxon>Desulfovibrionales</taxon>
        <taxon>Desulfovibrionaceae</taxon>
        <taxon>Desulfovibrio</taxon>
    </lineage>
</organism>
<evidence type="ECO:0000313" key="1">
    <source>
        <dbReference type="EMBL" id="AMD89683.1"/>
    </source>
</evidence>
<dbReference type="AlphaFoldDB" id="A0A0X8JJT4"/>
<dbReference type="STRING" id="44742.AXF13_05905"/>
<protein>
    <submittedName>
        <fullName evidence="1">Uncharacterized protein</fullName>
    </submittedName>
</protein>
<evidence type="ECO:0000313" key="2">
    <source>
        <dbReference type="Proteomes" id="UP000069241"/>
    </source>
</evidence>
<sequence length="76" mass="8801">MGSCIPFSDEEPFAERVKSLADDELLEIWEETQQIENLLCTEMNADFSIAPDYEKVIVEELRLRSSRKLRVPRAAK</sequence>
<keyword evidence="2" id="KW-1185">Reference proteome</keyword>
<name>A0A0X8JJT4_9BACT</name>
<dbReference type="EMBL" id="CP014229">
    <property type="protein sequence ID" value="AMD89683.1"/>
    <property type="molecule type" value="Genomic_DNA"/>
</dbReference>
<dbReference type="KEGG" id="dfi:AXF13_05905"/>
<accession>A0A0X8JJT4</accession>
<reference evidence="2" key="1">
    <citation type="submission" date="2016-02" db="EMBL/GenBank/DDBJ databases">
        <authorList>
            <person name="Holder M.E."/>
            <person name="Ajami N.J."/>
            <person name="Petrosino J.F."/>
        </authorList>
    </citation>
    <scope>NUCLEOTIDE SEQUENCE [LARGE SCALE GENOMIC DNA]</scope>
    <source>
        <strain evidence="2">CCUG 45958</strain>
    </source>
</reference>
<gene>
    <name evidence="1" type="ORF">AXF13_05905</name>
</gene>